<comment type="caution">
    <text evidence="1">The sequence shown here is derived from an EMBL/GenBank/DDBJ whole genome shotgun (WGS) entry which is preliminary data.</text>
</comment>
<evidence type="ECO:0000313" key="1">
    <source>
        <dbReference type="EMBL" id="GGH42966.1"/>
    </source>
</evidence>
<reference evidence="2" key="1">
    <citation type="journal article" date="2019" name="Int. J. Syst. Evol. Microbiol.">
        <title>The Global Catalogue of Microorganisms (GCM) 10K type strain sequencing project: providing services to taxonomists for standard genome sequencing and annotation.</title>
        <authorList>
            <consortium name="The Broad Institute Genomics Platform"/>
            <consortium name="The Broad Institute Genome Sequencing Center for Infectious Disease"/>
            <person name="Wu L."/>
            <person name="Ma J."/>
        </authorList>
    </citation>
    <scope>NUCLEOTIDE SEQUENCE [LARGE SCALE GENOMIC DNA]</scope>
    <source>
        <strain evidence="2">CGMCC 1.15288</strain>
    </source>
</reference>
<keyword evidence="2" id="KW-1185">Reference proteome</keyword>
<accession>A0ABQ1YXZ8</accession>
<dbReference type="Proteomes" id="UP000600214">
    <property type="component" value="Unassembled WGS sequence"/>
</dbReference>
<gene>
    <name evidence="1" type="ORF">GCM10007423_39990</name>
</gene>
<proteinExistence type="predicted"/>
<dbReference type="RefSeq" id="WP_188935414.1">
    <property type="nucleotide sequence ID" value="NZ_BMIA01000003.1"/>
</dbReference>
<organism evidence="1 2">
    <name type="scientific">Dyadobacter endophyticus</name>
    <dbReference type="NCBI Taxonomy" id="1749036"/>
    <lineage>
        <taxon>Bacteria</taxon>
        <taxon>Pseudomonadati</taxon>
        <taxon>Bacteroidota</taxon>
        <taxon>Cytophagia</taxon>
        <taxon>Cytophagales</taxon>
        <taxon>Spirosomataceae</taxon>
        <taxon>Dyadobacter</taxon>
    </lineage>
</organism>
<dbReference type="EMBL" id="BMIA01000003">
    <property type="protein sequence ID" value="GGH42966.1"/>
    <property type="molecule type" value="Genomic_DNA"/>
</dbReference>
<protein>
    <submittedName>
        <fullName evidence="1">Uncharacterized protein</fullName>
    </submittedName>
</protein>
<sequence>MSQARRERRALASQQAKPLKKFIDLSIQQKSLEEQFAEVFRESGLDPYGAHSEQFQMALKTHGVE</sequence>
<name>A0ABQ1YXZ8_9BACT</name>
<evidence type="ECO:0000313" key="2">
    <source>
        <dbReference type="Proteomes" id="UP000600214"/>
    </source>
</evidence>